<dbReference type="KEGG" id="vg:19484974"/>
<protein>
    <submittedName>
        <fullName evidence="1">Uncharacterized protein</fullName>
    </submittedName>
</protein>
<name>A0A023W6H2_9CAUD</name>
<keyword evidence="2" id="KW-1185">Reference proteome</keyword>
<sequence length="67" mass="7783">MKHTKFRASRKHLTVEEITGMISRIDGWLSTETDERSIRVHKAVRAQYLAKLNEAKRAFAETVGRKK</sequence>
<dbReference type="Proteomes" id="UP000024445">
    <property type="component" value="Segment"/>
</dbReference>
<dbReference type="RefSeq" id="YP_009030137.1">
    <property type="nucleotide sequence ID" value="NC_024121.1"/>
</dbReference>
<evidence type="ECO:0000313" key="2">
    <source>
        <dbReference type="Proteomes" id="UP000024445"/>
    </source>
</evidence>
<proteinExistence type="predicted"/>
<dbReference type="GeneID" id="19484974"/>
<evidence type="ECO:0000313" key="1">
    <source>
        <dbReference type="EMBL" id="AHY25337.1"/>
    </source>
</evidence>
<accession>A0A023W6H2</accession>
<dbReference type="EMBL" id="KJ025957">
    <property type="protein sequence ID" value="AHY25337.1"/>
    <property type="molecule type" value="Genomic_DNA"/>
</dbReference>
<organism evidence="1 2">
    <name type="scientific">Serratia phage PS2</name>
    <dbReference type="NCBI Taxonomy" id="1481112"/>
    <lineage>
        <taxon>Viruses</taxon>
        <taxon>Duplodnaviria</taxon>
        <taxon>Heunggongvirae</taxon>
        <taxon>Uroviricota</taxon>
        <taxon>Caudoviricetes</taxon>
        <taxon>Muldoonvirus</taxon>
        <taxon>Muldoonvirus PS2</taxon>
    </lineage>
</organism>
<gene>
    <name evidence="1" type="ORF">PS2_090</name>
</gene>
<reference evidence="1 2" key="1">
    <citation type="submission" date="2014-01" db="EMBL/GenBank/DDBJ databases">
        <authorList>
            <person name="Zhang G."/>
            <person name="Jin J."/>
            <person name="Li Z.J."/>
            <person name="Wang S.W."/>
            <person name="Chen S.J."/>
            <person name="Wang S.M."/>
            <person name="Wang X.T."/>
            <person name="Li Y.H."/>
            <person name="Wang J."/>
            <person name="Yang C.K."/>
            <person name="Wang L."/>
        </authorList>
    </citation>
    <scope>NUCLEOTIDE SEQUENCE [LARGE SCALE GENOMIC DNA]</scope>
</reference>